<organism evidence="2 5">
    <name type="scientific">Adineta steineri</name>
    <dbReference type="NCBI Taxonomy" id="433720"/>
    <lineage>
        <taxon>Eukaryota</taxon>
        <taxon>Metazoa</taxon>
        <taxon>Spiralia</taxon>
        <taxon>Gnathifera</taxon>
        <taxon>Rotifera</taxon>
        <taxon>Eurotatoria</taxon>
        <taxon>Bdelloidea</taxon>
        <taxon>Adinetida</taxon>
        <taxon>Adinetidae</taxon>
        <taxon>Adineta</taxon>
    </lineage>
</organism>
<dbReference type="Proteomes" id="UP000663877">
    <property type="component" value="Unassembled WGS sequence"/>
</dbReference>
<dbReference type="Proteomes" id="UP000663832">
    <property type="component" value="Unassembled WGS sequence"/>
</dbReference>
<dbReference type="SUPFAM" id="SSF52777">
    <property type="entry name" value="CoA-dependent acyltransferases"/>
    <property type="match status" value="1"/>
</dbReference>
<sequence>MRPFAQYQIKFSLDTKSSSSFNIASLFRQPTVAEHTQILKQWLNHISQPAQLWSTLNICQVYRIISNSNIQQITIHRLRQAIDAIIVQHAIFRPSLDWDMNTNALVQYIQQFNCRNQYEFVINDAENDEEITSSKLFDLNRGIVLRCHIIKYNFTRKDEEIYLENNDIIIFNLHHIAFDGASRRIFFSDLKYNLENDSTLLNNENQF</sequence>
<dbReference type="OrthoDB" id="416786at2759"/>
<evidence type="ECO:0000313" key="5">
    <source>
        <dbReference type="Proteomes" id="UP000663877"/>
    </source>
</evidence>
<reference evidence="2" key="1">
    <citation type="submission" date="2021-02" db="EMBL/GenBank/DDBJ databases">
        <authorList>
            <person name="Nowell W R."/>
        </authorList>
    </citation>
    <scope>NUCLEOTIDE SEQUENCE</scope>
</reference>
<dbReference type="Pfam" id="PF00668">
    <property type="entry name" value="Condensation"/>
    <property type="match status" value="1"/>
</dbReference>
<dbReference type="AlphaFoldDB" id="A0A814XEC7"/>
<evidence type="ECO:0000313" key="3">
    <source>
        <dbReference type="EMBL" id="CAF1501629.1"/>
    </source>
</evidence>
<gene>
    <name evidence="2" type="ORF">BJG266_LOCUS27670</name>
    <name evidence="3" type="ORF">QVE165_LOCUS43541</name>
</gene>
<evidence type="ECO:0000259" key="1">
    <source>
        <dbReference type="Pfam" id="PF00668"/>
    </source>
</evidence>
<dbReference type="InterPro" id="IPR023213">
    <property type="entry name" value="CAT-like_dom_sf"/>
</dbReference>
<name>A0A814XEC7_9BILA</name>
<accession>A0A814XEC7</accession>
<proteinExistence type="predicted"/>
<dbReference type="Gene3D" id="3.30.559.10">
    <property type="entry name" value="Chloramphenicol acetyltransferase-like domain"/>
    <property type="match status" value="1"/>
</dbReference>
<comment type="caution">
    <text evidence="2">The sequence shown here is derived from an EMBL/GenBank/DDBJ whole genome shotgun (WGS) entry which is preliminary data.</text>
</comment>
<evidence type="ECO:0000313" key="4">
    <source>
        <dbReference type="Proteomes" id="UP000663832"/>
    </source>
</evidence>
<dbReference type="GO" id="GO:0003824">
    <property type="term" value="F:catalytic activity"/>
    <property type="evidence" value="ECO:0007669"/>
    <property type="project" value="InterPro"/>
</dbReference>
<evidence type="ECO:0000313" key="2">
    <source>
        <dbReference type="EMBL" id="CAF1215302.1"/>
    </source>
</evidence>
<dbReference type="EMBL" id="CAJNOM010000561">
    <property type="protein sequence ID" value="CAF1501629.1"/>
    <property type="molecule type" value="Genomic_DNA"/>
</dbReference>
<keyword evidence="4" id="KW-1185">Reference proteome</keyword>
<dbReference type="InterPro" id="IPR001242">
    <property type="entry name" value="Condensation_dom"/>
</dbReference>
<dbReference type="EMBL" id="CAJNOI010000261">
    <property type="protein sequence ID" value="CAF1215302.1"/>
    <property type="molecule type" value="Genomic_DNA"/>
</dbReference>
<protein>
    <recommendedName>
        <fullName evidence="1">Condensation domain-containing protein</fullName>
    </recommendedName>
</protein>
<feature type="domain" description="Condensation" evidence="1">
    <location>
        <begin position="72"/>
        <end position="191"/>
    </location>
</feature>